<reference evidence="2" key="1">
    <citation type="journal article" date="2014" name="Front. Microbiol.">
        <title>High frequency of phylogenetically diverse reductive dehalogenase-homologous genes in deep subseafloor sedimentary metagenomes.</title>
        <authorList>
            <person name="Kawai M."/>
            <person name="Futagami T."/>
            <person name="Toyoda A."/>
            <person name="Takaki Y."/>
            <person name="Nishi S."/>
            <person name="Hori S."/>
            <person name="Arai W."/>
            <person name="Tsubouchi T."/>
            <person name="Morono Y."/>
            <person name="Uchiyama I."/>
            <person name="Ito T."/>
            <person name="Fujiyama A."/>
            <person name="Inagaki F."/>
            <person name="Takami H."/>
        </authorList>
    </citation>
    <scope>NUCLEOTIDE SEQUENCE</scope>
    <source>
        <strain evidence="2">Expedition CK06-06</strain>
    </source>
</reference>
<protein>
    <recommendedName>
        <fullName evidence="3">Peptide deformylase</fullName>
    </recommendedName>
</protein>
<dbReference type="NCBIfam" id="TIGR00079">
    <property type="entry name" value="pept_deformyl"/>
    <property type="match status" value="1"/>
</dbReference>
<dbReference type="InterPro" id="IPR023635">
    <property type="entry name" value="Peptide_deformylase"/>
</dbReference>
<evidence type="ECO:0008006" key="3">
    <source>
        <dbReference type="Google" id="ProtNLM"/>
    </source>
</evidence>
<dbReference type="HAMAP" id="MF_00163">
    <property type="entry name" value="Pep_deformylase"/>
    <property type="match status" value="1"/>
</dbReference>
<dbReference type="Pfam" id="PF01327">
    <property type="entry name" value="Pep_deformylase"/>
    <property type="match status" value="1"/>
</dbReference>
<dbReference type="NCBIfam" id="NF001159">
    <property type="entry name" value="PRK00150.1-3"/>
    <property type="match status" value="1"/>
</dbReference>
<dbReference type="AlphaFoldDB" id="X0RZA3"/>
<dbReference type="SUPFAM" id="SSF56420">
    <property type="entry name" value="Peptide deformylase"/>
    <property type="match status" value="1"/>
</dbReference>
<evidence type="ECO:0000313" key="2">
    <source>
        <dbReference type="EMBL" id="GAF74154.1"/>
    </source>
</evidence>
<organism evidence="2">
    <name type="scientific">marine sediment metagenome</name>
    <dbReference type="NCBI Taxonomy" id="412755"/>
    <lineage>
        <taxon>unclassified sequences</taxon>
        <taxon>metagenomes</taxon>
        <taxon>ecological metagenomes</taxon>
    </lineage>
</organism>
<accession>X0RZA3</accession>
<comment type="similarity">
    <text evidence="1">Belongs to the polypeptide deformylase family.</text>
</comment>
<dbReference type="PIRSF" id="PIRSF004749">
    <property type="entry name" value="Pep_def"/>
    <property type="match status" value="1"/>
</dbReference>
<dbReference type="EMBL" id="BARS01009402">
    <property type="protein sequence ID" value="GAF74154.1"/>
    <property type="molecule type" value="Genomic_DNA"/>
</dbReference>
<gene>
    <name evidence="2" type="ORF">S01H1_17691</name>
</gene>
<proteinExistence type="inferred from homology"/>
<dbReference type="PANTHER" id="PTHR10458">
    <property type="entry name" value="PEPTIDE DEFORMYLASE"/>
    <property type="match status" value="1"/>
</dbReference>
<dbReference type="GO" id="GO:0042586">
    <property type="term" value="F:peptide deformylase activity"/>
    <property type="evidence" value="ECO:0007669"/>
    <property type="project" value="InterPro"/>
</dbReference>
<comment type="caution">
    <text evidence="2">The sequence shown here is derived from an EMBL/GenBank/DDBJ whole genome shotgun (WGS) entry which is preliminary data.</text>
</comment>
<dbReference type="CDD" id="cd00487">
    <property type="entry name" value="Pep_deformylase"/>
    <property type="match status" value="1"/>
</dbReference>
<dbReference type="PRINTS" id="PR01576">
    <property type="entry name" value="PDEFORMYLASE"/>
</dbReference>
<sequence>MAILEIKEYGEPDLREKALPVKEITPEILNLIKDMAETMYTASGVGLAASQVGVLKRIILVDGEEDELIVLINPVIIKSEGEVVEEEGCLSVPDIYSQVKRSSKVTIEALNENGDLIEITKEGLTARALQHEIDHLDGILFLDRIGRMERQILLNKLKKKKKVTGDNHA</sequence>
<dbReference type="InterPro" id="IPR036821">
    <property type="entry name" value="Peptide_deformylase_sf"/>
</dbReference>
<dbReference type="Gene3D" id="3.90.45.10">
    <property type="entry name" value="Peptide deformylase"/>
    <property type="match status" value="1"/>
</dbReference>
<evidence type="ECO:0000256" key="1">
    <source>
        <dbReference type="ARBA" id="ARBA00010759"/>
    </source>
</evidence>
<dbReference type="PANTHER" id="PTHR10458:SF22">
    <property type="entry name" value="PEPTIDE DEFORMYLASE"/>
    <property type="match status" value="1"/>
</dbReference>
<name>X0RZA3_9ZZZZ</name>